<name>A0A2Z6DYT6_HYDTE</name>
<accession>A0A2Z6DYT6</accession>
<dbReference type="GO" id="GO:0046872">
    <property type="term" value="F:metal ion binding"/>
    <property type="evidence" value="ECO:0007669"/>
    <property type="project" value="UniProtKB-KW"/>
</dbReference>
<dbReference type="EMBL" id="AP018558">
    <property type="protein sequence ID" value="BBD77633.1"/>
    <property type="molecule type" value="Genomic_DNA"/>
</dbReference>
<evidence type="ECO:0000256" key="1">
    <source>
        <dbReference type="ARBA" id="ARBA00010211"/>
    </source>
</evidence>
<organism evidence="4 5">
    <name type="scientific">Hydrogenophilus thermoluteolus</name>
    <name type="common">Pseudomonas hydrogenothermophila</name>
    <dbReference type="NCBI Taxonomy" id="297"/>
    <lineage>
        <taxon>Bacteria</taxon>
        <taxon>Pseudomonadati</taxon>
        <taxon>Pseudomonadota</taxon>
        <taxon>Hydrogenophilia</taxon>
        <taxon>Hydrogenophilales</taxon>
        <taxon>Hydrogenophilaceae</taxon>
        <taxon>Hydrogenophilus</taxon>
    </lineage>
</organism>
<dbReference type="FunFam" id="3.90.850.10:FF:000002">
    <property type="entry name" value="2-hydroxyhepta-2,4-diene-1,7-dioate isomerase"/>
    <property type="match status" value="1"/>
</dbReference>
<dbReference type="Pfam" id="PF01557">
    <property type="entry name" value="FAA_hydrolase"/>
    <property type="match status" value="1"/>
</dbReference>
<dbReference type="AlphaFoldDB" id="A0A2Z6DYT6"/>
<keyword evidence="2" id="KW-0479">Metal-binding</keyword>
<dbReference type="OrthoDB" id="9780293at2"/>
<sequence length="288" mass="31096">MKLARYGLPGQERPALVDPDGQLRDLSALIPDLTATHLTPETLDALRALDPYRLPLVSDPVRLGAPFTGTQKFIAIGLNYRDHAREANLPIPERPVVFLKATSTIQGPNDPIIPPPGFSKLDFEVELGVVIGSVTRQIPVARALDAVAGYCLINDVSERALQMEAGGGQWALGKSCDTFGTVGPWLVTKDEIPDPQALTLWLDVNGERRQTGHTREMIFTVAQLISYLSHYMTLTPGDVIATGTPAGVAMGENPPRYLQIGDTIHAGCDLLGEQRQRVLAPGSSFSPC</sequence>
<evidence type="ECO:0000313" key="5">
    <source>
        <dbReference type="Proteomes" id="UP000262004"/>
    </source>
</evidence>
<reference evidence="4 5" key="1">
    <citation type="submission" date="2018-04" db="EMBL/GenBank/DDBJ databases">
        <title>Complete genome sequence of Hydrogenophilus thermoluteolus TH-1.</title>
        <authorList>
            <person name="Arai H."/>
        </authorList>
    </citation>
    <scope>NUCLEOTIDE SEQUENCE [LARGE SCALE GENOMIC DNA]</scope>
    <source>
        <strain evidence="4 5">TH-1</strain>
    </source>
</reference>
<comment type="similarity">
    <text evidence="1">Belongs to the FAH family.</text>
</comment>
<evidence type="ECO:0000313" key="4">
    <source>
        <dbReference type="EMBL" id="BBD77633.1"/>
    </source>
</evidence>
<dbReference type="KEGG" id="htl:HPTL_1369"/>
<dbReference type="RefSeq" id="WP_119335353.1">
    <property type="nucleotide sequence ID" value="NZ_AP018558.1"/>
</dbReference>
<dbReference type="GO" id="GO:0016853">
    <property type="term" value="F:isomerase activity"/>
    <property type="evidence" value="ECO:0007669"/>
    <property type="project" value="UniProtKB-KW"/>
</dbReference>
<dbReference type="Gene3D" id="3.90.850.10">
    <property type="entry name" value="Fumarylacetoacetase-like, C-terminal domain"/>
    <property type="match status" value="1"/>
</dbReference>
<evidence type="ECO:0000259" key="3">
    <source>
        <dbReference type="Pfam" id="PF01557"/>
    </source>
</evidence>
<dbReference type="PANTHER" id="PTHR11820:SF8">
    <property type="entry name" value="BLL6360 PROTEIN"/>
    <property type="match status" value="1"/>
</dbReference>
<dbReference type="GO" id="GO:0019752">
    <property type="term" value="P:carboxylic acid metabolic process"/>
    <property type="evidence" value="ECO:0007669"/>
    <property type="project" value="UniProtKB-ARBA"/>
</dbReference>
<gene>
    <name evidence="4" type="ORF">HPTL_1369</name>
</gene>
<dbReference type="SUPFAM" id="SSF56529">
    <property type="entry name" value="FAH"/>
    <property type="match status" value="1"/>
</dbReference>
<dbReference type="InterPro" id="IPR011234">
    <property type="entry name" value="Fumarylacetoacetase-like_C"/>
</dbReference>
<proteinExistence type="inferred from homology"/>
<keyword evidence="5" id="KW-1185">Reference proteome</keyword>
<feature type="domain" description="Fumarylacetoacetase-like C-terminal" evidence="3">
    <location>
        <begin position="72"/>
        <end position="278"/>
    </location>
</feature>
<keyword evidence="4" id="KW-0413">Isomerase</keyword>
<dbReference type="InterPro" id="IPR036663">
    <property type="entry name" value="Fumarylacetoacetase_C_sf"/>
</dbReference>
<protein>
    <submittedName>
        <fullName evidence="4">2-hydroxyhepta-2,4-diene-1,7-dioate isomerase</fullName>
    </submittedName>
</protein>
<dbReference type="PANTHER" id="PTHR11820">
    <property type="entry name" value="ACYLPYRUVASE"/>
    <property type="match status" value="1"/>
</dbReference>
<evidence type="ECO:0000256" key="2">
    <source>
        <dbReference type="ARBA" id="ARBA00022723"/>
    </source>
</evidence>
<dbReference type="Proteomes" id="UP000262004">
    <property type="component" value="Chromosome"/>
</dbReference>